<dbReference type="SUPFAM" id="SSF55729">
    <property type="entry name" value="Acyl-CoA N-acyltransferases (Nat)"/>
    <property type="match status" value="1"/>
</dbReference>
<evidence type="ECO:0000313" key="2">
    <source>
        <dbReference type="EMBL" id="RKP46430.1"/>
    </source>
</evidence>
<accession>A0A494X7J9</accession>
<dbReference type="GO" id="GO:0016747">
    <property type="term" value="F:acyltransferase activity, transferring groups other than amino-acyl groups"/>
    <property type="evidence" value="ECO:0007669"/>
    <property type="project" value="InterPro"/>
</dbReference>
<reference evidence="2 3" key="1">
    <citation type="submission" date="2018-10" db="EMBL/GenBank/DDBJ databases">
        <title>Paraburkholderia sp. 7MK8-2, isolated from soil.</title>
        <authorList>
            <person name="Gao Z.-H."/>
            <person name="Qiu L.-H."/>
        </authorList>
    </citation>
    <scope>NUCLEOTIDE SEQUENCE [LARGE SCALE GENOMIC DNA]</scope>
    <source>
        <strain evidence="2 3">7MK8-2</strain>
    </source>
</reference>
<dbReference type="Proteomes" id="UP000280434">
    <property type="component" value="Unassembled WGS sequence"/>
</dbReference>
<dbReference type="RefSeq" id="WP_121279260.1">
    <property type="nucleotide sequence ID" value="NZ_RBZV01000007.1"/>
</dbReference>
<dbReference type="Gene3D" id="3.40.630.30">
    <property type="match status" value="1"/>
</dbReference>
<protein>
    <submittedName>
        <fullName evidence="2">N-acetyltransferase</fullName>
    </submittedName>
</protein>
<dbReference type="PANTHER" id="PTHR43792:SF1">
    <property type="entry name" value="N-ACETYLTRANSFERASE DOMAIN-CONTAINING PROTEIN"/>
    <property type="match status" value="1"/>
</dbReference>
<dbReference type="PANTHER" id="PTHR43792">
    <property type="entry name" value="GNAT FAMILY, PUTATIVE (AFU_ORTHOLOGUE AFUA_3G00765)-RELATED-RELATED"/>
    <property type="match status" value="1"/>
</dbReference>
<dbReference type="AlphaFoldDB" id="A0A494X7J9"/>
<dbReference type="InterPro" id="IPR051531">
    <property type="entry name" value="N-acetyltransferase"/>
</dbReference>
<sequence length="201" mass="22640">MLPTETVTLHTARLALRPLREDDVASLFTLYSDPEFMRYWSFPVMTRLEQAAEYLDRLMRRGNPPAHVNWAIQLSQGDQSGELIGTCTLFHVVASCRRAEIGFGVHRSHWGQGYAAEATQAVVDYGFDTLGFNRLEADIDPRNTGSARTLERAGFVREGLLRERWIVGDEVSDSALYGLIRSDWAARQQVAHRKPGMCPAD</sequence>
<dbReference type="OrthoDB" id="9801656at2"/>
<dbReference type="Pfam" id="PF13302">
    <property type="entry name" value="Acetyltransf_3"/>
    <property type="match status" value="1"/>
</dbReference>
<dbReference type="EMBL" id="RBZV01000007">
    <property type="protein sequence ID" value="RKP46430.1"/>
    <property type="molecule type" value="Genomic_DNA"/>
</dbReference>
<comment type="caution">
    <text evidence="2">The sequence shown here is derived from an EMBL/GenBank/DDBJ whole genome shotgun (WGS) entry which is preliminary data.</text>
</comment>
<organism evidence="2 3">
    <name type="scientific">Trinickia fusca</name>
    <dbReference type="NCBI Taxonomy" id="2419777"/>
    <lineage>
        <taxon>Bacteria</taxon>
        <taxon>Pseudomonadati</taxon>
        <taxon>Pseudomonadota</taxon>
        <taxon>Betaproteobacteria</taxon>
        <taxon>Burkholderiales</taxon>
        <taxon>Burkholderiaceae</taxon>
        <taxon>Trinickia</taxon>
    </lineage>
</organism>
<dbReference type="InterPro" id="IPR000182">
    <property type="entry name" value="GNAT_dom"/>
</dbReference>
<proteinExistence type="predicted"/>
<evidence type="ECO:0000313" key="3">
    <source>
        <dbReference type="Proteomes" id="UP000280434"/>
    </source>
</evidence>
<feature type="domain" description="N-acetyltransferase" evidence="1">
    <location>
        <begin position="14"/>
        <end position="178"/>
    </location>
</feature>
<dbReference type="PROSITE" id="PS51186">
    <property type="entry name" value="GNAT"/>
    <property type="match status" value="1"/>
</dbReference>
<keyword evidence="2" id="KW-0808">Transferase</keyword>
<evidence type="ECO:0000259" key="1">
    <source>
        <dbReference type="PROSITE" id="PS51186"/>
    </source>
</evidence>
<dbReference type="CDD" id="cd04301">
    <property type="entry name" value="NAT_SF"/>
    <property type="match status" value="1"/>
</dbReference>
<name>A0A494X7J9_9BURK</name>
<keyword evidence="3" id="KW-1185">Reference proteome</keyword>
<dbReference type="InterPro" id="IPR016181">
    <property type="entry name" value="Acyl_CoA_acyltransferase"/>
</dbReference>
<gene>
    <name evidence="2" type="ORF">D7S89_17520</name>
</gene>